<evidence type="ECO:0000259" key="2">
    <source>
        <dbReference type="Pfam" id="PF01583"/>
    </source>
</evidence>
<accession>A0A381YV33</accession>
<dbReference type="Pfam" id="PF01583">
    <property type="entry name" value="APS_kinase"/>
    <property type="match status" value="1"/>
</dbReference>
<protein>
    <recommendedName>
        <fullName evidence="2">APS kinase domain-containing protein</fullName>
    </recommendedName>
</protein>
<evidence type="ECO:0000256" key="1">
    <source>
        <dbReference type="ARBA" id="ARBA00022679"/>
    </source>
</evidence>
<reference evidence="3" key="1">
    <citation type="submission" date="2018-05" db="EMBL/GenBank/DDBJ databases">
        <authorList>
            <person name="Lanie J.A."/>
            <person name="Ng W.-L."/>
            <person name="Kazmierczak K.M."/>
            <person name="Andrzejewski T.M."/>
            <person name="Davidsen T.M."/>
            <person name="Wayne K.J."/>
            <person name="Tettelin H."/>
            <person name="Glass J.I."/>
            <person name="Rusch D."/>
            <person name="Podicherti R."/>
            <person name="Tsui H.-C.T."/>
            <person name="Winkler M.E."/>
        </authorList>
    </citation>
    <scope>NUCLEOTIDE SEQUENCE</scope>
</reference>
<dbReference type="InterPro" id="IPR027417">
    <property type="entry name" value="P-loop_NTPase"/>
</dbReference>
<gene>
    <name evidence="3" type="ORF">METZ01_LOCUS133772</name>
</gene>
<dbReference type="SUPFAM" id="SSF52540">
    <property type="entry name" value="P-loop containing nucleoside triphosphate hydrolases"/>
    <property type="match status" value="1"/>
</dbReference>
<feature type="domain" description="APS kinase" evidence="2">
    <location>
        <begin position="21"/>
        <end position="105"/>
    </location>
</feature>
<evidence type="ECO:0000313" key="3">
    <source>
        <dbReference type="EMBL" id="SVA80918.1"/>
    </source>
</evidence>
<organism evidence="3">
    <name type="scientific">marine metagenome</name>
    <dbReference type="NCBI Taxonomy" id="408172"/>
    <lineage>
        <taxon>unclassified sequences</taxon>
        <taxon>metagenomes</taxon>
        <taxon>ecological metagenomes</taxon>
    </lineage>
</organism>
<keyword evidence="1" id="KW-0808">Transferase</keyword>
<dbReference type="EMBL" id="UINC01019146">
    <property type="protein sequence ID" value="SVA80918.1"/>
    <property type="molecule type" value="Genomic_DNA"/>
</dbReference>
<dbReference type="AlphaFoldDB" id="A0A381YV33"/>
<proteinExistence type="predicted"/>
<name>A0A381YV33_9ZZZZ</name>
<dbReference type="InterPro" id="IPR059117">
    <property type="entry name" value="APS_kinase_dom"/>
</dbReference>
<dbReference type="Gene3D" id="3.40.50.300">
    <property type="entry name" value="P-loop containing nucleotide triphosphate hydrolases"/>
    <property type="match status" value="1"/>
</dbReference>
<sequence length="160" mass="18447">MVMTTSGLYRTRPTTADNKHMCILIMGLPGSGKTTLSDTIKDAYNGTVFQINADKVRREADDWDFSKEGRIRQAKRMALRASDPVFSKGILLVDFICPTVETRRLFNADVVIWLDTVRECQFEDTNEMFQRPQFSNEKIHCYITTKNAQHWAKHIIETIL</sequence>